<evidence type="ECO:0000313" key="3">
    <source>
        <dbReference type="Proteomes" id="UP000305948"/>
    </source>
</evidence>
<protein>
    <submittedName>
        <fullName evidence="2">Uncharacterized protein</fullName>
    </submittedName>
</protein>
<evidence type="ECO:0000256" key="1">
    <source>
        <dbReference type="SAM" id="MobiDB-lite"/>
    </source>
</evidence>
<dbReference type="Proteomes" id="UP000305948">
    <property type="component" value="Unassembled WGS sequence"/>
</dbReference>
<feature type="region of interest" description="Disordered" evidence="1">
    <location>
        <begin position="295"/>
        <end position="331"/>
    </location>
</feature>
<feature type="region of interest" description="Disordered" evidence="1">
    <location>
        <begin position="343"/>
        <end position="502"/>
    </location>
</feature>
<feature type="region of interest" description="Disordered" evidence="1">
    <location>
        <begin position="46"/>
        <end position="102"/>
    </location>
</feature>
<accession>A0A5C3NFF9</accession>
<dbReference type="STRING" id="5364.A0A5C3NFF9"/>
<dbReference type="OrthoDB" id="3245822at2759"/>
<gene>
    <name evidence="2" type="ORF">OE88DRAFT_41546</name>
</gene>
<name>A0A5C3NFF9_9AGAM</name>
<feature type="compositionally biased region" description="Low complexity" evidence="1">
    <location>
        <begin position="86"/>
        <end position="98"/>
    </location>
</feature>
<feature type="compositionally biased region" description="Polar residues" evidence="1">
    <location>
        <begin position="365"/>
        <end position="386"/>
    </location>
</feature>
<sequence length="520" mass="55597">MASTEIQYSPPRKRQRMSSPAYDVEEMTGSDFDALDEIEVRHSQKMFTLQQRSQSDERQAQKLRDIEKTLASAGSEGDSRAKAEDPSVQSSPHVSSTSIGAHIGTTSNAHVASLPGFTSARNLPNIAPPDIPSSSPDVPPERDYAAWFESDSNLSMNAGFTSANLLLAKGPGDKDDDFASNLEDNSASQSAFAPDAGVVPVLGFTSAKALSRAEPSINPGTSFSGFQSAKFVEDSFVAPSEVDMSAMSGFTSARTAATTTMSGPSPLLLPSAKGPDKFALSEEALKRAAERLKQWEEDDDENEFGAHDVPETPTRPSIRPVQKPAVTSEEIPRLISRVPTFSKPSVSAVGSTPLTKPKAFKSPLLPSTQKATLSSSNIPRYTNSPLNPNPKRKPLAAYNNANKDFASPAHPVEKPAPPPTPLSASPAIFSTPRKLLGVTPRRSAVSSTPVRKFVTPFKPGLRPGEPGRMQLEQENAKKKATFAAPKIATSPAPRRASNTGVKGKWFDMSRCPVFLLICPG</sequence>
<feature type="region of interest" description="Disordered" evidence="1">
    <location>
        <begin position="1"/>
        <end position="30"/>
    </location>
</feature>
<evidence type="ECO:0000313" key="2">
    <source>
        <dbReference type="EMBL" id="TFK56629.1"/>
    </source>
</evidence>
<dbReference type="EMBL" id="ML213503">
    <property type="protein sequence ID" value="TFK56629.1"/>
    <property type="molecule type" value="Genomic_DNA"/>
</dbReference>
<proteinExistence type="predicted"/>
<reference evidence="2 3" key="1">
    <citation type="journal article" date="2019" name="Nat. Ecol. Evol.">
        <title>Megaphylogeny resolves global patterns of mushroom evolution.</title>
        <authorList>
            <person name="Varga T."/>
            <person name="Krizsan K."/>
            <person name="Foldi C."/>
            <person name="Dima B."/>
            <person name="Sanchez-Garcia M."/>
            <person name="Sanchez-Ramirez S."/>
            <person name="Szollosi G.J."/>
            <person name="Szarkandi J.G."/>
            <person name="Papp V."/>
            <person name="Albert L."/>
            <person name="Andreopoulos W."/>
            <person name="Angelini C."/>
            <person name="Antonin V."/>
            <person name="Barry K.W."/>
            <person name="Bougher N.L."/>
            <person name="Buchanan P."/>
            <person name="Buyck B."/>
            <person name="Bense V."/>
            <person name="Catcheside P."/>
            <person name="Chovatia M."/>
            <person name="Cooper J."/>
            <person name="Damon W."/>
            <person name="Desjardin D."/>
            <person name="Finy P."/>
            <person name="Geml J."/>
            <person name="Haridas S."/>
            <person name="Hughes K."/>
            <person name="Justo A."/>
            <person name="Karasinski D."/>
            <person name="Kautmanova I."/>
            <person name="Kiss B."/>
            <person name="Kocsube S."/>
            <person name="Kotiranta H."/>
            <person name="LaButti K.M."/>
            <person name="Lechner B.E."/>
            <person name="Liimatainen K."/>
            <person name="Lipzen A."/>
            <person name="Lukacs Z."/>
            <person name="Mihaltcheva S."/>
            <person name="Morgado L.N."/>
            <person name="Niskanen T."/>
            <person name="Noordeloos M.E."/>
            <person name="Ohm R.A."/>
            <person name="Ortiz-Santana B."/>
            <person name="Ovrebo C."/>
            <person name="Racz N."/>
            <person name="Riley R."/>
            <person name="Savchenko A."/>
            <person name="Shiryaev A."/>
            <person name="Soop K."/>
            <person name="Spirin V."/>
            <person name="Szebenyi C."/>
            <person name="Tomsovsky M."/>
            <person name="Tulloss R.E."/>
            <person name="Uehling J."/>
            <person name="Grigoriev I.V."/>
            <person name="Vagvolgyi C."/>
            <person name="Papp T."/>
            <person name="Martin F.M."/>
            <person name="Miettinen O."/>
            <person name="Hibbett D.S."/>
            <person name="Nagy L.G."/>
        </authorList>
    </citation>
    <scope>NUCLEOTIDE SEQUENCE [LARGE SCALE GENOMIC DNA]</scope>
    <source>
        <strain evidence="2 3">OMC1185</strain>
    </source>
</reference>
<organism evidence="2 3">
    <name type="scientific">Heliocybe sulcata</name>
    <dbReference type="NCBI Taxonomy" id="5364"/>
    <lineage>
        <taxon>Eukaryota</taxon>
        <taxon>Fungi</taxon>
        <taxon>Dikarya</taxon>
        <taxon>Basidiomycota</taxon>
        <taxon>Agaricomycotina</taxon>
        <taxon>Agaricomycetes</taxon>
        <taxon>Gloeophyllales</taxon>
        <taxon>Gloeophyllaceae</taxon>
        <taxon>Heliocybe</taxon>
    </lineage>
</organism>
<keyword evidence="3" id="KW-1185">Reference proteome</keyword>
<dbReference type="AlphaFoldDB" id="A0A5C3NFF9"/>
<feature type="region of interest" description="Disordered" evidence="1">
    <location>
        <begin position="120"/>
        <end position="143"/>
    </location>
</feature>
<feature type="compositionally biased region" description="Basic and acidic residues" evidence="1">
    <location>
        <begin position="54"/>
        <end position="68"/>
    </location>
</feature>
<feature type="compositionally biased region" description="Polar residues" evidence="1">
    <location>
        <begin position="343"/>
        <end position="354"/>
    </location>
</feature>